<feature type="compositionally biased region" description="Low complexity" evidence="1">
    <location>
        <begin position="13"/>
        <end position="27"/>
    </location>
</feature>
<dbReference type="EMBL" id="CP011509">
    <property type="protein sequence ID" value="AKI98456.1"/>
    <property type="molecule type" value="Genomic_DNA"/>
</dbReference>
<sequence>MRAAASSEGQWYLRRPPARRSLSSRWRSAAAERMPACERKRTSTGWAVVELSAEEAVLTESAGPVERLRSEMTRWGQSGCSCCSVPSVGSTTQPFTPSPSRPNSTNRLICTSPYPRPGDGTAWRYRAEDKGPQNVWGWGPFLIEAR</sequence>
<accession>A0AAC8TA39</accession>
<dbReference type="Proteomes" id="UP000035579">
    <property type="component" value="Chromosome"/>
</dbReference>
<protein>
    <submittedName>
        <fullName evidence="2">Uncharacterized protein</fullName>
    </submittedName>
</protein>
<feature type="region of interest" description="Disordered" evidence="1">
    <location>
        <begin position="91"/>
        <end position="115"/>
    </location>
</feature>
<organism evidence="2 3">
    <name type="scientific">Archangium gephyra</name>
    <dbReference type="NCBI Taxonomy" id="48"/>
    <lineage>
        <taxon>Bacteria</taxon>
        <taxon>Pseudomonadati</taxon>
        <taxon>Myxococcota</taxon>
        <taxon>Myxococcia</taxon>
        <taxon>Myxococcales</taxon>
        <taxon>Cystobacterineae</taxon>
        <taxon>Archangiaceae</taxon>
        <taxon>Archangium</taxon>
    </lineage>
</organism>
<feature type="region of interest" description="Disordered" evidence="1">
    <location>
        <begin position="1"/>
        <end position="27"/>
    </location>
</feature>
<evidence type="ECO:0000313" key="3">
    <source>
        <dbReference type="Proteomes" id="UP000035579"/>
    </source>
</evidence>
<reference evidence="2 3" key="1">
    <citation type="submission" date="2015-05" db="EMBL/GenBank/DDBJ databases">
        <title>Genome assembly of Archangium gephyra DSM 2261.</title>
        <authorList>
            <person name="Sharma G."/>
            <person name="Subramanian S."/>
        </authorList>
    </citation>
    <scope>NUCLEOTIDE SEQUENCE [LARGE SCALE GENOMIC DNA]</scope>
    <source>
        <strain evidence="2 3">DSM 2261</strain>
    </source>
</reference>
<gene>
    <name evidence="2" type="ORF">AA314_00083</name>
</gene>
<dbReference type="AlphaFoldDB" id="A0AAC8TA39"/>
<name>A0AAC8TA39_9BACT</name>
<evidence type="ECO:0000256" key="1">
    <source>
        <dbReference type="SAM" id="MobiDB-lite"/>
    </source>
</evidence>
<evidence type="ECO:0000313" key="2">
    <source>
        <dbReference type="EMBL" id="AKI98456.1"/>
    </source>
</evidence>
<proteinExistence type="predicted"/>
<dbReference type="KEGG" id="age:AA314_00083"/>